<gene>
    <name evidence="4" type="ORF">L198_07166</name>
</gene>
<evidence type="ECO:0008006" key="6">
    <source>
        <dbReference type="Google" id="ProtNLM"/>
    </source>
</evidence>
<dbReference type="GO" id="GO:0009099">
    <property type="term" value="P:L-valine biosynthetic process"/>
    <property type="evidence" value="ECO:0007669"/>
    <property type="project" value="TreeGrafter"/>
</dbReference>
<evidence type="ECO:0000256" key="2">
    <source>
        <dbReference type="ARBA" id="ARBA00009320"/>
    </source>
</evidence>
<name>A0A1E3IDV4_9TREE</name>
<dbReference type="RefSeq" id="XP_019028796.1">
    <property type="nucleotide sequence ID" value="XM_019179179.1"/>
</dbReference>
<dbReference type="PROSITE" id="PS00770">
    <property type="entry name" value="AA_TRANSFER_CLASS_4"/>
    <property type="match status" value="1"/>
</dbReference>
<dbReference type="InterPro" id="IPR043132">
    <property type="entry name" value="BCAT-like_C"/>
</dbReference>
<organism evidence="4 5">
    <name type="scientific">Cryptococcus wingfieldii CBS 7118</name>
    <dbReference type="NCBI Taxonomy" id="1295528"/>
    <lineage>
        <taxon>Eukaryota</taxon>
        <taxon>Fungi</taxon>
        <taxon>Dikarya</taxon>
        <taxon>Basidiomycota</taxon>
        <taxon>Agaricomycotina</taxon>
        <taxon>Tremellomycetes</taxon>
        <taxon>Tremellales</taxon>
        <taxon>Cryptococcaceae</taxon>
        <taxon>Cryptococcus</taxon>
    </lineage>
</organism>
<protein>
    <recommendedName>
        <fullName evidence="6">Branched-chain amino acid aminotransferase</fullName>
    </recommendedName>
</protein>
<accession>A0A1E3IDV4</accession>
<dbReference type="SUPFAM" id="SSF56752">
    <property type="entry name" value="D-aminoacid aminotransferase-like PLP-dependent enzymes"/>
    <property type="match status" value="1"/>
</dbReference>
<comment type="caution">
    <text evidence="4">The sequence shown here is derived from an EMBL/GenBank/DDBJ whole genome shotgun (WGS) entry which is preliminary data.</text>
</comment>
<dbReference type="GO" id="GO:0009098">
    <property type="term" value="P:L-leucine biosynthetic process"/>
    <property type="evidence" value="ECO:0007669"/>
    <property type="project" value="TreeGrafter"/>
</dbReference>
<comment type="similarity">
    <text evidence="2">Belongs to the class-IV pyridoxal-phosphate-dependent aminotransferase family.</text>
</comment>
<dbReference type="Gene3D" id="3.20.10.10">
    <property type="entry name" value="D-amino Acid Aminotransferase, subunit A, domain 2"/>
    <property type="match status" value="1"/>
</dbReference>
<dbReference type="Proteomes" id="UP000094819">
    <property type="component" value="Unassembled WGS sequence"/>
</dbReference>
<dbReference type="PANTHER" id="PTHR11825:SF44">
    <property type="entry name" value="BRANCHED-CHAIN-AMINO-ACID AMINOTRANSFERASE"/>
    <property type="match status" value="1"/>
</dbReference>
<proteinExistence type="inferred from homology"/>
<dbReference type="PANTHER" id="PTHR11825">
    <property type="entry name" value="SUBGROUP IIII AMINOTRANSFERASE"/>
    <property type="match status" value="1"/>
</dbReference>
<keyword evidence="5" id="KW-1185">Reference proteome</keyword>
<evidence type="ECO:0000256" key="1">
    <source>
        <dbReference type="ARBA" id="ARBA00001933"/>
    </source>
</evidence>
<dbReference type="InterPro" id="IPR018300">
    <property type="entry name" value="Aminotrans_IV_CS"/>
</dbReference>
<dbReference type="OrthoDB" id="1732691at2759"/>
<dbReference type="AlphaFoldDB" id="A0A1E3IDV4"/>
<evidence type="ECO:0000256" key="3">
    <source>
        <dbReference type="ARBA" id="ARBA00022898"/>
    </source>
</evidence>
<reference evidence="4 5" key="1">
    <citation type="submission" date="2016-06" db="EMBL/GenBank/DDBJ databases">
        <title>Evolution of pathogenesis and genome organization in the Tremellales.</title>
        <authorList>
            <person name="Cuomo C."/>
            <person name="Litvintseva A."/>
            <person name="Heitman J."/>
            <person name="Chen Y."/>
            <person name="Sun S."/>
            <person name="Springer D."/>
            <person name="Dromer F."/>
            <person name="Young S."/>
            <person name="Zeng Q."/>
            <person name="Chapman S."/>
            <person name="Gujja S."/>
            <person name="Saif S."/>
            <person name="Birren B."/>
        </authorList>
    </citation>
    <scope>NUCLEOTIDE SEQUENCE [LARGE SCALE GENOMIC DNA]</scope>
    <source>
        <strain evidence="4 5">CBS 7118</strain>
    </source>
</reference>
<dbReference type="GO" id="GO:0004084">
    <property type="term" value="F:branched-chain-amino-acid transaminase activity"/>
    <property type="evidence" value="ECO:0007669"/>
    <property type="project" value="UniProtKB-EC"/>
</dbReference>
<evidence type="ECO:0000313" key="4">
    <source>
        <dbReference type="EMBL" id="ODN86804.1"/>
    </source>
</evidence>
<sequence>MSLWLHGEEDFISEAGAMNVFLLKEAKDGFLEFVTTPLSSGIVLPGITRASLIELLTDHASGKVDFPLEGVPKNIRIVERDISMGEIVEGLKDGSVKGMFGCGTGVVVVSIQHITYSGTPLTWLGTSPSRPAQRGRIADGGRGWAVEVPEWQGAGVAEKEGGREEVIVA</sequence>
<dbReference type="GeneID" id="30196377"/>
<comment type="cofactor">
    <cofactor evidence="1">
        <name>pyridoxal 5'-phosphate</name>
        <dbReference type="ChEBI" id="CHEBI:597326"/>
    </cofactor>
</comment>
<dbReference type="InterPro" id="IPR005786">
    <property type="entry name" value="B_amino_transII"/>
</dbReference>
<keyword evidence="3" id="KW-0663">Pyridoxal phosphate</keyword>
<dbReference type="EMBL" id="AWGH01000030">
    <property type="protein sequence ID" value="ODN86804.1"/>
    <property type="molecule type" value="Genomic_DNA"/>
</dbReference>
<dbReference type="GO" id="GO:0005739">
    <property type="term" value="C:mitochondrion"/>
    <property type="evidence" value="ECO:0007669"/>
    <property type="project" value="TreeGrafter"/>
</dbReference>
<evidence type="ECO:0000313" key="5">
    <source>
        <dbReference type="Proteomes" id="UP000094819"/>
    </source>
</evidence>
<dbReference type="InterPro" id="IPR036038">
    <property type="entry name" value="Aminotransferase-like"/>
</dbReference>